<dbReference type="Pfam" id="PF13962">
    <property type="entry name" value="PGG"/>
    <property type="match status" value="1"/>
</dbReference>
<organism evidence="11">
    <name type="scientific">Vitis vinifera</name>
    <name type="common">Grape</name>
    <dbReference type="NCBI Taxonomy" id="29760"/>
    <lineage>
        <taxon>Eukaryota</taxon>
        <taxon>Viridiplantae</taxon>
        <taxon>Streptophyta</taxon>
        <taxon>Embryophyta</taxon>
        <taxon>Tracheophyta</taxon>
        <taxon>Spermatophyta</taxon>
        <taxon>Magnoliopsida</taxon>
        <taxon>eudicotyledons</taxon>
        <taxon>Gunneridae</taxon>
        <taxon>Pentapetalae</taxon>
        <taxon>rosids</taxon>
        <taxon>Vitales</taxon>
        <taxon>Vitaceae</taxon>
        <taxon>Viteae</taxon>
        <taxon>Vitis</taxon>
    </lineage>
</organism>
<keyword evidence="3" id="KW-0677">Repeat</keyword>
<evidence type="ECO:0000256" key="4">
    <source>
        <dbReference type="ARBA" id="ARBA00022989"/>
    </source>
</evidence>
<feature type="transmembrane region" description="Helical" evidence="9">
    <location>
        <begin position="586"/>
        <end position="612"/>
    </location>
</feature>
<feature type="transmembrane region" description="Helical" evidence="9">
    <location>
        <begin position="18"/>
        <end position="37"/>
    </location>
</feature>
<dbReference type="Gene3D" id="1.25.40.20">
    <property type="entry name" value="Ankyrin repeat-containing domain"/>
    <property type="match status" value="2"/>
</dbReference>
<evidence type="ECO:0000256" key="9">
    <source>
        <dbReference type="SAM" id="Phobius"/>
    </source>
</evidence>
<proteinExistence type="predicted"/>
<keyword evidence="2 9" id="KW-0812">Transmembrane</keyword>
<keyword evidence="6 9" id="KW-0472">Membrane</keyword>
<evidence type="ECO:0000256" key="6">
    <source>
        <dbReference type="ARBA" id="ARBA00023136"/>
    </source>
</evidence>
<feature type="domain" description="PGG" evidence="10">
    <location>
        <begin position="540"/>
        <end position="650"/>
    </location>
</feature>
<dbReference type="SUPFAM" id="SSF48403">
    <property type="entry name" value="Ankyrin repeat"/>
    <property type="match status" value="1"/>
</dbReference>
<reference evidence="11" key="1">
    <citation type="journal article" date="2007" name="PLoS ONE">
        <title>The first genome sequence of an elite grapevine cultivar (Pinot noir Vitis vinifera L.): coping with a highly heterozygous genome.</title>
        <authorList>
            <person name="Velasco R."/>
            <person name="Zharkikh A."/>
            <person name="Troggio M."/>
            <person name="Cartwright D.A."/>
            <person name="Cestaro A."/>
            <person name="Pruss D."/>
            <person name="Pindo M."/>
            <person name="FitzGerald L.M."/>
            <person name="Vezzulli S."/>
            <person name="Reid J."/>
            <person name="Malacarne G."/>
            <person name="Iliev D."/>
            <person name="Coppola G."/>
            <person name="Wardell B."/>
            <person name="Micheletti D."/>
            <person name="Macalma T."/>
            <person name="Facci M."/>
            <person name="Mitchell J.T."/>
            <person name="Perazzolli M."/>
            <person name="Eldredge G."/>
            <person name="Gatto P."/>
            <person name="Oyzerski R."/>
            <person name="Moretto M."/>
            <person name="Gutin N."/>
            <person name="Stefanini M."/>
            <person name="Chen Y."/>
            <person name="Segala C."/>
            <person name="Davenport C."/>
            <person name="Dematte L."/>
            <person name="Mraz A."/>
            <person name="Battilana J."/>
            <person name="Stormo K."/>
            <person name="Costa F."/>
            <person name="Tao Q."/>
            <person name="Si-Ammour A."/>
            <person name="Harkins T."/>
            <person name="Lackey A."/>
            <person name="Perbost C."/>
            <person name="Taillon B."/>
            <person name="Stella A."/>
            <person name="Solovyev V."/>
            <person name="Fawcett J.A."/>
            <person name="Sterck L."/>
            <person name="Vandepoele K."/>
            <person name="Grando S.M."/>
            <person name="Toppo S."/>
            <person name="Moser C."/>
            <person name="Lanchbury J."/>
            <person name="Bogden R."/>
            <person name="Skolnick M."/>
            <person name="Sgaramella V."/>
            <person name="Bhatnagar S.K."/>
            <person name="Fontana P."/>
            <person name="Gutin A."/>
            <person name="Van de Peer Y."/>
            <person name="Salamini F."/>
            <person name="Viola R."/>
        </authorList>
    </citation>
    <scope>NUCLEOTIDE SEQUENCE</scope>
</reference>
<evidence type="ECO:0000256" key="8">
    <source>
        <dbReference type="SAM" id="MobiDB-lite"/>
    </source>
</evidence>
<comment type="subcellular location">
    <subcellularLocation>
        <location evidence="1">Membrane</location>
        <topology evidence="1">Multi-pass membrane protein</topology>
    </subcellularLocation>
</comment>
<feature type="region of interest" description="Disordered" evidence="8">
    <location>
        <begin position="412"/>
        <end position="434"/>
    </location>
</feature>
<dbReference type="SMART" id="SM00248">
    <property type="entry name" value="ANK"/>
    <property type="match status" value="7"/>
</dbReference>
<evidence type="ECO:0000256" key="5">
    <source>
        <dbReference type="ARBA" id="ARBA00023043"/>
    </source>
</evidence>
<evidence type="ECO:0000259" key="10">
    <source>
        <dbReference type="Pfam" id="PF13962"/>
    </source>
</evidence>
<accession>A5AX51</accession>
<dbReference type="InterPro" id="IPR026961">
    <property type="entry name" value="PGG_dom"/>
</dbReference>
<protein>
    <recommendedName>
        <fullName evidence="10">PGG domain-containing protein</fullName>
    </recommendedName>
</protein>
<feature type="transmembrane region" description="Helical" evidence="9">
    <location>
        <begin position="657"/>
        <end position="681"/>
    </location>
</feature>
<dbReference type="Pfam" id="PF12796">
    <property type="entry name" value="Ank_2"/>
    <property type="match status" value="3"/>
</dbReference>
<dbReference type="ExpressionAtlas" id="A5AX51">
    <property type="expression patterns" value="baseline and differential"/>
</dbReference>
<dbReference type="AlphaFoldDB" id="A5AX51"/>
<evidence type="ECO:0000256" key="1">
    <source>
        <dbReference type="ARBA" id="ARBA00004141"/>
    </source>
</evidence>
<feature type="repeat" description="ANK" evidence="7">
    <location>
        <begin position="175"/>
        <end position="207"/>
    </location>
</feature>
<evidence type="ECO:0000256" key="2">
    <source>
        <dbReference type="ARBA" id="ARBA00022692"/>
    </source>
</evidence>
<keyword evidence="4 9" id="KW-1133">Transmembrane helix</keyword>
<feature type="repeat" description="ANK" evidence="7">
    <location>
        <begin position="356"/>
        <end position="389"/>
    </location>
</feature>
<dbReference type="InterPro" id="IPR036770">
    <property type="entry name" value="Ankyrin_rpt-contain_sf"/>
</dbReference>
<gene>
    <name evidence="11" type="ORF">VITISV_021488</name>
</gene>
<evidence type="ECO:0000256" key="7">
    <source>
        <dbReference type="PROSITE-ProRule" id="PRU00023"/>
    </source>
</evidence>
<dbReference type="InterPro" id="IPR002110">
    <property type="entry name" value="Ankyrin_rpt"/>
</dbReference>
<name>A5AX51_VITVI</name>
<evidence type="ECO:0000313" key="11">
    <source>
        <dbReference type="EMBL" id="CAN60701.1"/>
    </source>
</evidence>
<dbReference type="GO" id="GO:0016020">
    <property type="term" value="C:membrane"/>
    <property type="evidence" value="ECO:0007669"/>
    <property type="project" value="UniProtKB-SubCell"/>
</dbReference>
<dbReference type="PROSITE" id="PS50297">
    <property type="entry name" value="ANK_REP_REGION"/>
    <property type="match status" value="2"/>
</dbReference>
<sequence>MSGHTSDGFVSHGSKNQAIALFLGSLAYLLLCVKALLYNVRNSALLFNGGKTFWLVMMSSRWWQSHHHLAGGCQRLWEVTCHRSCPFALQAAERGLWCVPRVLLGVWIELIRTAVRATCHRGGPYIKELSLNNDTSFLSPGKNRTLHLAARMGDKSAVEELLNRNTSLLTEKNIKGNTPLHLTARISHVDVVEFLIYHAEKLDVENGGVYEVISMRNMKDDTPLHEAVRDTVQILLEKKPELNYEKDSYGRTPLHYAVASSGFLVWIVCGHLLKRDSSIALLQDHYQATPAHLVAECGRRKALITILNACPHSVELLNQQRQNILHVAAQNGSVIVVKCILSLGEADDLINEPDKDGNTPLHLAAMNFHSSVVRCLALTRKVDIKAINNDGKTALDMKTLLDSKSVWEVTKKGSQVPEDECKPSQTQRDYISDASKKDKQALSFIYQAIDENTFEKISRANTAKEAWEIQEDNSYKTADKSLLQERAVDTSSNEKDDDKIKENQFIIDILKAAYAKSARNPKDILDRKKRASKQINSFKTRKEMAGALILMATLIATVTFAAAFTIPGGFQAEDPHKGMVVLGRNMAFRTFIITDTIAMTSSMMAALILIIMPFQTDEEIIKSFLGYSLLLLWLALMAKGIAFVTGLYAVLSEQLPLAIVVCCIGCILPLIIYYGPTLLVVPQLKES</sequence>
<keyword evidence="5 7" id="KW-0040">ANK repeat</keyword>
<feature type="transmembrane region" description="Helical" evidence="9">
    <location>
        <begin position="624"/>
        <end position="651"/>
    </location>
</feature>
<dbReference type="PROSITE" id="PS50088">
    <property type="entry name" value="ANK_REPEAT"/>
    <property type="match status" value="2"/>
</dbReference>
<dbReference type="PANTHER" id="PTHR24186">
    <property type="entry name" value="PROTEIN PHOSPHATASE 1 REGULATORY SUBUNIT"/>
    <property type="match status" value="1"/>
</dbReference>
<dbReference type="PANTHER" id="PTHR24186:SF50">
    <property type="entry name" value="ANKYRIN REPEAT-CONTAINING PROTEIN ITN1-LIKE ISOFORM X1"/>
    <property type="match status" value="1"/>
</dbReference>
<dbReference type="Pfam" id="PF14223">
    <property type="entry name" value="Retrotran_gag_2"/>
    <property type="match status" value="1"/>
</dbReference>
<feature type="transmembrane region" description="Helical" evidence="9">
    <location>
        <begin position="545"/>
        <end position="566"/>
    </location>
</feature>
<evidence type="ECO:0000256" key="3">
    <source>
        <dbReference type="ARBA" id="ARBA00022737"/>
    </source>
</evidence>
<dbReference type="EMBL" id="AM438902">
    <property type="protein sequence ID" value="CAN60701.1"/>
    <property type="molecule type" value="Genomic_DNA"/>
</dbReference>